<dbReference type="EMBL" id="CP042467">
    <property type="protein sequence ID" value="QED29737.1"/>
    <property type="molecule type" value="Genomic_DNA"/>
</dbReference>
<feature type="domain" description="Pyrrolo-quinoline quinone repeat" evidence="2">
    <location>
        <begin position="226"/>
        <end position="365"/>
    </location>
</feature>
<feature type="region of interest" description="Disordered" evidence="1">
    <location>
        <begin position="150"/>
        <end position="192"/>
    </location>
</feature>
<dbReference type="PANTHER" id="PTHR34512:SF30">
    <property type="entry name" value="OUTER MEMBRANE PROTEIN ASSEMBLY FACTOR BAMB"/>
    <property type="match status" value="1"/>
</dbReference>
<evidence type="ECO:0000313" key="3">
    <source>
        <dbReference type="EMBL" id="QED29737.1"/>
    </source>
</evidence>
<dbReference type="InterPro" id="IPR002372">
    <property type="entry name" value="PQQ_rpt_dom"/>
</dbReference>
<evidence type="ECO:0000259" key="2">
    <source>
        <dbReference type="Pfam" id="PF13360"/>
    </source>
</evidence>
<dbReference type="Gene3D" id="2.130.10.10">
    <property type="entry name" value="YVTN repeat-like/Quinoprotein amine dehydrogenase"/>
    <property type="match status" value="2"/>
</dbReference>
<dbReference type="Pfam" id="PF13360">
    <property type="entry name" value="PQQ_2"/>
    <property type="match status" value="2"/>
</dbReference>
<evidence type="ECO:0000313" key="4">
    <source>
        <dbReference type="Proteomes" id="UP000321595"/>
    </source>
</evidence>
<gene>
    <name evidence="3" type="ORF">FRD01_21375</name>
</gene>
<evidence type="ECO:0000256" key="1">
    <source>
        <dbReference type="SAM" id="MobiDB-lite"/>
    </source>
</evidence>
<organism evidence="3 4">
    <name type="scientific">Microvenator marinus</name>
    <dbReference type="NCBI Taxonomy" id="2600177"/>
    <lineage>
        <taxon>Bacteria</taxon>
        <taxon>Deltaproteobacteria</taxon>
        <taxon>Bradymonadales</taxon>
        <taxon>Microvenatoraceae</taxon>
        <taxon>Microvenator</taxon>
    </lineage>
</organism>
<accession>A0A5B8XX33</accession>
<dbReference type="KEGG" id="bbae:FRD01_21375"/>
<dbReference type="OrthoDB" id="5503248at2"/>
<dbReference type="PANTHER" id="PTHR34512">
    <property type="entry name" value="CELL SURFACE PROTEIN"/>
    <property type="match status" value="1"/>
</dbReference>
<name>A0A5B8XX33_9DELT</name>
<dbReference type="Proteomes" id="UP000321595">
    <property type="component" value="Chromosome"/>
</dbReference>
<feature type="domain" description="Pyrrolo-quinoline quinone repeat" evidence="2">
    <location>
        <begin position="15"/>
        <end position="137"/>
    </location>
</feature>
<dbReference type="InterPro" id="IPR015943">
    <property type="entry name" value="WD40/YVTN_repeat-like_dom_sf"/>
</dbReference>
<dbReference type="AlphaFoldDB" id="A0A5B8XX33"/>
<proteinExistence type="predicted"/>
<dbReference type="InterPro" id="IPR018391">
    <property type="entry name" value="PQQ_b-propeller_rpt"/>
</dbReference>
<dbReference type="SMART" id="SM00564">
    <property type="entry name" value="PQQ"/>
    <property type="match status" value="7"/>
</dbReference>
<protein>
    <submittedName>
        <fullName evidence="3">PQQ-binding-like beta-propeller repeat protein</fullName>
    </submittedName>
</protein>
<sequence length="396" mass="42864">MPRFSFIMMVVFSLLAACDKSGDDAWDYEIEGTRAASIDQTTLFAVTSDHVVALNVASGEELWKTSLPGGLREAPGFQEDLVFVGTDEGILWVLDSDDGTPLAKAILDGPIGSKPVFEHQTLLVSTFGGSVYAFDPQDRDALKKAIDALPEATTPEEAPDAREPDAGEDPKEDGPKEEQEVESKEEDIPLNLDVPELEPRWRARTSGPIVAPITSHLDDILIASTDGRAYALSMADGTRTWTWEGSRQLRNSVVFADGFFFVASDDGNLHALTPKGTVQWSAPTLGAINSSPLVWNGLVIVSNSIGRVTAFDSKSGIEKWQFQVPAGIRHEPVLVADRLALVDLNGQLHLLKPAEGKLDTSRALADFGPLISTEDGLVILGRTSVFKRTLSAWNEP</sequence>
<reference evidence="3 4" key="1">
    <citation type="submission" date="2019-08" db="EMBL/GenBank/DDBJ databases">
        <authorList>
            <person name="Liang Q."/>
        </authorList>
    </citation>
    <scope>NUCLEOTIDE SEQUENCE [LARGE SCALE GENOMIC DNA]</scope>
    <source>
        <strain evidence="3 4">V1718</strain>
    </source>
</reference>
<dbReference type="InterPro" id="IPR011047">
    <property type="entry name" value="Quinoprotein_ADH-like_sf"/>
</dbReference>
<dbReference type="PROSITE" id="PS51257">
    <property type="entry name" value="PROKAR_LIPOPROTEIN"/>
    <property type="match status" value="1"/>
</dbReference>
<feature type="compositionally biased region" description="Basic and acidic residues" evidence="1">
    <location>
        <begin position="159"/>
        <end position="182"/>
    </location>
</feature>
<dbReference type="SUPFAM" id="SSF50998">
    <property type="entry name" value="Quinoprotein alcohol dehydrogenase-like"/>
    <property type="match status" value="2"/>
</dbReference>
<keyword evidence="4" id="KW-1185">Reference proteome</keyword>
<dbReference type="RefSeq" id="WP_146962970.1">
    <property type="nucleotide sequence ID" value="NZ_CP042467.1"/>
</dbReference>